<accession>A0ABZ2URD9</accession>
<dbReference type="EMBL" id="CP150886">
    <property type="protein sequence ID" value="WZB87948.1"/>
    <property type="molecule type" value="Genomic_DNA"/>
</dbReference>
<evidence type="ECO:0000313" key="2">
    <source>
        <dbReference type="EMBL" id="WZB87948.1"/>
    </source>
</evidence>
<gene>
    <name evidence="2" type="ORF">WJM97_21745</name>
</gene>
<evidence type="ECO:0000313" key="3">
    <source>
        <dbReference type="Proteomes" id="UP001483337"/>
    </source>
</evidence>
<sequence>MINQKTAIRLGIASIILSSLVGFPLTAQAGKDVIPGTTSESSGTLGDTFDTTVITPNVTTRVEGVRVSADSRNGEIILTVTRTIQVALNKFATSLFDESSTASSQRIQVRELFTRRGKNVVSFTEKTKQDWVSYGVQETRIEVFLVKLSECVTVVGKSDTEDPLFVDVNKLSAAIDEYNLLVKENNGGTLQKLSQDETFMEISSILKELRSALETTI</sequence>
<name>A0ABZ2URD9_9CYAN</name>
<keyword evidence="3" id="KW-1185">Reference proteome</keyword>
<reference evidence="2 3" key="1">
    <citation type="submission" date="2024-04" db="EMBL/GenBank/DDBJ databases">
        <title>Okeanomitos corallinicola gen. &amp; sp. nov. (Nostocales, Cyanobacteria), a new toxic marine heterocyst-forming cyanobacterium from a coral reef.</title>
        <authorList>
            <person name="Li H."/>
            <person name="Li R."/>
            <person name="Kang J."/>
            <person name="Hii K.S."/>
            <person name="Mohamed H.F."/>
            <person name="Xu X."/>
            <person name="Luo Z."/>
        </authorList>
    </citation>
    <scope>NUCLEOTIDE SEQUENCE [LARGE SCALE GENOMIC DNA]</scope>
    <source>
        <strain evidence="2 3">TIOX110</strain>
    </source>
</reference>
<evidence type="ECO:0000256" key="1">
    <source>
        <dbReference type="SAM" id="SignalP"/>
    </source>
</evidence>
<dbReference type="Proteomes" id="UP001483337">
    <property type="component" value="Chromosome"/>
</dbReference>
<feature type="chain" id="PRO_5046646030" evidence="1">
    <location>
        <begin position="30"/>
        <end position="217"/>
    </location>
</feature>
<protein>
    <submittedName>
        <fullName evidence="2">Uncharacterized protein</fullName>
    </submittedName>
</protein>
<proteinExistence type="predicted"/>
<dbReference type="RefSeq" id="WP_353930858.1">
    <property type="nucleotide sequence ID" value="NZ_CP150886.1"/>
</dbReference>
<feature type="signal peptide" evidence="1">
    <location>
        <begin position="1"/>
        <end position="29"/>
    </location>
</feature>
<organism evidence="2 3">
    <name type="scientific">Okeanomitos corallinicola TIOX110</name>
    <dbReference type="NCBI Taxonomy" id="3133117"/>
    <lineage>
        <taxon>Bacteria</taxon>
        <taxon>Bacillati</taxon>
        <taxon>Cyanobacteriota</taxon>
        <taxon>Cyanophyceae</taxon>
        <taxon>Nostocales</taxon>
        <taxon>Aphanizomenonaceae</taxon>
        <taxon>Okeanomitos</taxon>
    </lineage>
</organism>
<keyword evidence="1" id="KW-0732">Signal</keyword>